<dbReference type="AlphaFoldDB" id="A0A1Q3DCV3"/>
<name>A0A1Q3DCV3_CEPFO</name>
<dbReference type="InParanoid" id="A0A1Q3DCV3"/>
<dbReference type="InterPro" id="IPR021109">
    <property type="entry name" value="Peptidase_aspartic_dom_sf"/>
</dbReference>
<dbReference type="OrthoDB" id="1743486at2759"/>
<accession>A0A1Q3DCV3</accession>
<keyword evidence="1" id="KW-0378">Hydrolase</keyword>
<proteinExistence type="predicted"/>
<dbReference type="SUPFAM" id="SSF50630">
    <property type="entry name" value="Acid proteases"/>
    <property type="match status" value="1"/>
</dbReference>
<dbReference type="Proteomes" id="UP000187406">
    <property type="component" value="Unassembled WGS sequence"/>
</dbReference>
<evidence type="ECO:0000256" key="2">
    <source>
        <dbReference type="SAM" id="Coils"/>
    </source>
</evidence>
<reference evidence="5" key="1">
    <citation type="submission" date="2016-04" db="EMBL/GenBank/DDBJ databases">
        <title>Cephalotus genome sequencing.</title>
        <authorList>
            <person name="Fukushima K."/>
            <person name="Hasebe M."/>
            <person name="Fang X."/>
        </authorList>
    </citation>
    <scope>NUCLEOTIDE SEQUENCE [LARGE SCALE GENOMIC DNA]</scope>
    <source>
        <strain evidence="5">cv. St1</strain>
    </source>
</reference>
<organism evidence="4 5">
    <name type="scientific">Cephalotus follicularis</name>
    <name type="common">Albany pitcher plant</name>
    <dbReference type="NCBI Taxonomy" id="3775"/>
    <lineage>
        <taxon>Eukaryota</taxon>
        <taxon>Viridiplantae</taxon>
        <taxon>Streptophyta</taxon>
        <taxon>Embryophyta</taxon>
        <taxon>Tracheophyta</taxon>
        <taxon>Spermatophyta</taxon>
        <taxon>Magnoliopsida</taxon>
        <taxon>eudicotyledons</taxon>
        <taxon>Gunneridae</taxon>
        <taxon>Pentapetalae</taxon>
        <taxon>rosids</taxon>
        <taxon>fabids</taxon>
        <taxon>Oxalidales</taxon>
        <taxon>Cephalotaceae</taxon>
        <taxon>Cephalotus</taxon>
    </lineage>
</organism>
<dbReference type="EMBL" id="BDDD01006124">
    <property type="protein sequence ID" value="GAV90307.1"/>
    <property type="molecule type" value="Genomic_DNA"/>
</dbReference>
<keyword evidence="5" id="KW-1185">Reference proteome</keyword>
<comment type="caution">
    <text evidence="4">The sequence shown here is derived from an EMBL/GenBank/DDBJ whole genome shotgun (WGS) entry which is preliminary data.</text>
</comment>
<evidence type="ECO:0000313" key="4">
    <source>
        <dbReference type="EMBL" id="GAV90307.1"/>
    </source>
</evidence>
<protein>
    <submittedName>
        <fullName evidence="4">RVP domain-containing protein</fullName>
    </submittedName>
</protein>
<feature type="coiled-coil region" evidence="2">
    <location>
        <begin position="25"/>
        <end position="52"/>
    </location>
</feature>
<dbReference type="InterPro" id="IPR018061">
    <property type="entry name" value="Retropepsins"/>
</dbReference>
<feature type="domain" description="Retropepsins" evidence="3">
    <location>
        <begin position="126"/>
        <end position="219"/>
    </location>
</feature>
<evidence type="ECO:0000256" key="1">
    <source>
        <dbReference type="ARBA" id="ARBA00022801"/>
    </source>
</evidence>
<dbReference type="CDD" id="cd00303">
    <property type="entry name" value="retropepsin_like"/>
    <property type="match status" value="1"/>
</dbReference>
<dbReference type="Gene3D" id="2.40.70.10">
    <property type="entry name" value="Acid Proteases"/>
    <property type="match status" value="1"/>
</dbReference>
<dbReference type="GO" id="GO:0016787">
    <property type="term" value="F:hydrolase activity"/>
    <property type="evidence" value="ECO:0007669"/>
    <property type="project" value="UniProtKB-KW"/>
</dbReference>
<gene>
    <name evidence="4" type="ORF">CFOL_v3_33716</name>
</gene>
<evidence type="ECO:0000313" key="5">
    <source>
        <dbReference type="Proteomes" id="UP000187406"/>
    </source>
</evidence>
<dbReference type="Pfam" id="PF00077">
    <property type="entry name" value="RVP"/>
    <property type="match status" value="1"/>
</dbReference>
<sequence length="359" mass="41942">MNNDKQKESSLQIQLVDNIDDSEIKRKYLLTLQDLQKDIKDIKKQLQRFTQKTKKQSINLKNTKKQLKNFRQRTKKQIIHSKHVLQKQSSSSSSKEVEPIKPIEPDIQEEKFINLIERITYQNWNINIIITIQDSFKLQTIALIDSGAQINCIQEELIPTKFFEKTEQKLSTANGESLRVKFKISDVHICNGGIYIKQSFILAKDNLGIGIILGQPFLEIIKPFKVTNEGIITKLFQQKILFTFKEKPITKDVNLLKTLSIFKEHSINLIKDLSNKKFEQQLPASQIKEKINRLRNNNFCSDLLDAFWHTKRHMVSLPYEKDFTEQMSHPFPTITNILPRTDMTSHMTTSFRKSTYGFI</sequence>
<evidence type="ECO:0000259" key="3">
    <source>
        <dbReference type="Pfam" id="PF00077"/>
    </source>
</evidence>
<keyword evidence="2" id="KW-0175">Coiled coil</keyword>